<dbReference type="InterPro" id="IPR043148">
    <property type="entry name" value="TagF_C"/>
</dbReference>
<proteinExistence type="predicted"/>
<dbReference type="AlphaFoldDB" id="A0A939FDP9"/>
<dbReference type="Proteomes" id="UP000664167">
    <property type="component" value="Unassembled WGS sequence"/>
</dbReference>
<feature type="transmembrane region" description="Helical" evidence="2">
    <location>
        <begin position="110"/>
        <end position="133"/>
    </location>
</feature>
<comment type="caution">
    <text evidence="3">The sequence shown here is derived from an EMBL/GenBank/DDBJ whole genome shotgun (WGS) entry which is preliminary data.</text>
</comment>
<accession>A0A939FDP9</accession>
<feature type="compositionally biased region" description="Basic and acidic residues" evidence="1">
    <location>
        <begin position="496"/>
        <end position="514"/>
    </location>
</feature>
<feature type="transmembrane region" description="Helical" evidence="2">
    <location>
        <begin position="171"/>
        <end position="188"/>
    </location>
</feature>
<evidence type="ECO:0000313" key="3">
    <source>
        <dbReference type="EMBL" id="MBO0515502.1"/>
    </source>
</evidence>
<sequence length="685" mass="74517">MPAMPHRALRTLRLLGRKVRALLAEAPVATPLFLISAPLLLAAATAGAPWLFTAAASVSYVSDWRITSRSTRLQRVLQSARFGVTVRFLSRQFLTLVLVYRSAAPGELRLLPVAALAFALFYVLQMPHSLLLARIRQVRQLPLSTRNIDLSALHITDAPSPRALNLAFNKVMHADALAIAGVLTALLTASTVPGVAGCGAALLAVLVYDAVLARVLRADRRMPAAGAVVNHIDGWLKDYRPTVVLYFCGMRNSAYQVNMWLDTLAEAGDRPLVLLRERHILDDLAPTHLPVLCLPHADHVMNLDFSSVRTVLYSANVGPNIHMLRMPQATHVFVGHGDSDKLASVNPYAKVYDEVWTAGRAGRDRWAAAAVGVRDEAVVEVGRPQLAGIERESGPRHAGPLTVLYAPTWENWQPSPGATSLIASGERIVEQLLNAPADVRILYKPHPYTGARDPKATAAHERIVEMLRKANSAHRPAEGTGTGRAGTEADQQDAQPRVRKDADDAERSRDSRLTAERAATLRELRLEQDKLYWQSHGPTGHVVISADGPHLYSCFNQCDLLVSDISSVVTDFLASGKPYAIVDGAELGEQEFRRRCTAARGAFVLPPGAEGLDDVVLIAAGLATDGMRPARTELKHYLLGPDEPDSLTRFRTAVQAAQHRPTPAHVRVVEQAPVHADATPQSPVR</sequence>
<feature type="transmembrane region" description="Helical" evidence="2">
    <location>
        <begin position="21"/>
        <end position="44"/>
    </location>
</feature>
<feature type="region of interest" description="Disordered" evidence="1">
    <location>
        <begin position="468"/>
        <end position="514"/>
    </location>
</feature>
<organism evidence="3 4">
    <name type="scientific">Streptomyces beijiangensis</name>
    <dbReference type="NCBI Taxonomy" id="163361"/>
    <lineage>
        <taxon>Bacteria</taxon>
        <taxon>Bacillati</taxon>
        <taxon>Actinomycetota</taxon>
        <taxon>Actinomycetes</taxon>
        <taxon>Kitasatosporales</taxon>
        <taxon>Streptomycetaceae</taxon>
        <taxon>Streptomyces</taxon>
    </lineage>
</organism>
<keyword evidence="4" id="KW-1185">Reference proteome</keyword>
<keyword evidence="2" id="KW-1133">Transmembrane helix</keyword>
<dbReference type="Gene3D" id="3.40.50.12580">
    <property type="match status" value="1"/>
</dbReference>
<protein>
    <recommendedName>
        <fullName evidence="5">Integral membrane protein</fullName>
    </recommendedName>
</protein>
<name>A0A939FDP9_9ACTN</name>
<evidence type="ECO:0000313" key="4">
    <source>
        <dbReference type="Proteomes" id="UP000664167"/>
    </source>
</evidence>
<gene>
    <name evidence="3" type="ORF">J0695_27455</name>
</gene>
<evidence type="ECO:0008006" key="5">
    <source>
        <dbReference type="Google" id="ProtNLM"/>
    </source>
</evidence>
<evidence type="ECO:0000256" key="1">
    <source>
        <dbReference type="SAM" id="MobiDB-lite"/>
    </source>
</evidence>
<dbReference type="EMBL" id="JAFLRJ010000292">
    <property type="protein sequence ID" value="MBO0515502.1"/>
    <property type="molecule type" value="Genomic_DNA"/>
</dbReference>
<keyword evidence="2" id="KW-0472">Membrane</keyword>
<keyword evidence="2" id="KW-0812">Transmembrane</keyword>
<reference evidence="3" key="1">
    <citation type="submission" date="2021-03" db="EMBL/GenBank/DDBJ databases">
        <title>Streptomyces poriferae sp. nov., a novel marine sponge-derived Actinobacteria species with anti-MRSA activity.</title>
        <authorList>
            <person name="Sandoval-Powers M."/>
            <person name="Kralova S."/>
            <person name="Nguyen G.-S."/>
            <person name="Fawwal D."/>
            <person name="Degnes K."/>
            <person name="Klinkenberg G."/>
            <person name="Sletta H."/>
            <person name="Wentzel A."/>
            <person name="Liles M.R."/>
        </authorList>
    </citation>
    <scope>NUCLEOTIDE SEQUENCE</scope>
    <source>
        <strain evidence="3">DSM 41794</strain>
    </source>
</reference>
<evidence type="ECO:0000256" key="2">
    <source>
        <dbReference type="SAM" id="Phobius"/>
    </source>
</evidence>